<keyword evidence="4" id="KW-0226">DNA condensation</keyword>
<comment type="subcellular location">
    <subcellularLocation>
        <location evidence="1">Nucleus</location>
    </subcellularLocation>
</comment>
<dbReference type="GO" id="GO:0010032">
    <property type="term" value="P:meiotic chromosome condensation"/>
    <property type="evidence" value="ECO:0007669"/>
    <property type="project" value="TreeGrafter"/>
</dbReference>
<evidence type="ECO:0000256" key="7">
    <source>
        <dbReference type="SAM" id="MobiDB-lite"/>
    </source>
</evidence>
<feature type="region of interest" description="Disordered" evidence="7">
    <location>
        <begin position="516"/>
        <end position="635"/>
    </location>
</feature>
<evidence type="ECO:0000313" key="10">
    <source>
        <dbReference type="Proteomes" id="UP000541444"/>
    </source>
</evidence>
<dbReference type="InterPro" id="IPR016024">
    <property type="entry name" value="ARM-type_fold"/>
</dbReference>
<keyword evidence="6" id="KW-0131">Cell cycle</keyword>
<evidence type="ECO:0000256" key="3">
    <source>
        <dbReference type="ARBA" id="ARBA00022776"/>
    </source>
</evidence>
<dbReference type="SUPFAM" id="SSF48371">
    <property type="entry name" value="ARM repeat"/>
    <property type="match status" value="1"/>
</dbReference>
<comment type="caution">
    <text evidence="9">The sequence shown here is derived from an EMBL/GenBank/DDBJ whole genome shotgun (WGS) entry which is preliminary data.</text>
</comment>
<dbReference type="Proteomes" id="UP000541444">
    <property type="component" value="Unassembled WGS sequence"/>
</dbReference>
<dbReference type="GO" id="GO:0051301">
    <property type="term" value="P:cell division"/>
    <property type="evidence" value="ECO:0007669"/>
    <property type="project" value="UniProtKB-KW"/>
</dbReference>
<evidence type="ECO:0000256" key="4">
    <source>
        <dbReference type="ARBA" id="ARBA00023067"/>
    </source>
</evidence>
<dbReference type="GO" id="GO:0007076">
    <property type="term" value="P:mitotic chromosome condensation"/>
    <property type="evidence" value="ECO:0007669"/>
    <property type="project" value="InterPro"/>
</dbReference>
<feature type="compositionally biased region" description="Basic and acidic residues" evidence="7">
    <location>
        <begin position="519"/>
        <end position="530"/>
    </location>
</feature>
<dbReference type="InterPro" id="IPR032682">
    <property type="entry name" value="Cnd1_C"/>
</dbReference>
<sequence>MSGVTAEQSRGALSVLCMTAKSSTGVLGPHLQDIIDIGFGRWAKEEPLLARTACIALQRLSKEDKEKMMVIMGTGYKAITAIYAVHPTPETLAADVVKTSLRSVFAFSTLRNELPIETLSPVQVTKLSRYLFVVGHVALNQLVYIKSCLRKIQKQKTRKERSELQSQEVQSNYTTQADVPTKEMDINAELGIVSSEDAILDTLSERAEKEIISSSFVEKNLIGQCAPFLSKLCRNLGLMHKYPELQASGMLALCRFMVIDADFCENNLQLLFTVVESSSSEVVRSNCTIALGDLAVRFPNLLEPWTENIYARLRDSSISVRKNAVLVKGYINEMAVRVEDEEERISSLAKLFFHELSKKGSNPIYNLLPDILGRLSNQNLKKEVFSNIMQFLISSIKKDKQMESLVEKLCNRFSGVTDVKQWECIAYCLSQLTFTEKGIKKLIESFKSYEHVLSEDSVMDNFKNIITKGKKFARPELKFSIEEFEEKLNKFHMEKKEQEITARNAQVHQQNRSTLEGLMESKDDSEEKVVKVGTAEDGELSNSSMEDGTTQILNDKSEASSLQSEESTDTSSSVLTDCEAGRMKVQSSKLPRTGTLKSKAKKISSTTGKENAPRRSKTKGTRRLYDGQTASVGKT</sequence>
<dbReference type="Pfam" id="PF12717">
    <property type="entry name" value="Cnd1"/>
    <property type="match status" value="1"/>
</dbReference>
<evidence type="ECO:0000313" key="9">
    <source>
        <dbReference type="EMBL" id="KAF6154607.1"/>
    </source>
</evidence>
<dbReference type="InterPro" id="IPR011989">
    <property type="entry name" value="ARM-like"/>
</dbReference>
<feature type="compositionally biased region" description="Polar residues" evidence="7">
    <location>
        <begin position="540"/>
        <end position="575"/>
    </location>
</feature>
<keyword evidence="5" id="KW-0539">Nucleus</keyword>
<keyword evidence="10" id="KW-1185">Reference proteome</keyword>
<feature type="domain" description="Condensin complex subunit 1 C-terminal" evidence="8">
    <location>
        <begin position="282"/>
        <end position="430"/>
    </location>
</feature>
<dbReference type="GO" id="GO:0000796">
    <property type="term" value="C:condensin complex"/>
    <property type="evidence" value="ECO:0007669"/>
    <property type="project" value="TreeGrafter"/>
</dbReference>
<evidence type="ECO:0000256" key="1">
    <source>
        <dbReference type="ARBA" id="ARBA00004123"/>
    </source>
</evidence>
<dbReference type="AlphaFoldDB" id="A0A7J7MIC0"/>
<dbReference type="GO" id="GO:0000779">
    <property type="term" value="C:condensed chromosome, centromeric region"/>
    <property type="evidence" value="ECO:0007669"/>
    <property type="project" value="TreeGrafter"/>
</dbReference>
<evidence type="ECO:0000256" key="5">
    <source>
        <dbReference type="ARBA" id="ARBA00023242"/>
    </source>
</evidence>
<dbReference type="GO" id="GO:0005634">
    <property type="term" value="C:nucleus"/>
    <property type="evidence" value="ECO:0007669"/>
    <property type="project" value="UniProtKB-SubCell"/>
</dbReference>
<proteinExistence type="predicted"/>
<dbReference type="OrthoDB" id="436262at2759"/>
<evidence type="ECO:0000256" key="6">
    <source>
        <dbReference type="ARBA" id="ARBA00023306"/>
    </source>
</evidence>
<keyword evidence="2" id="KW-0132">Cell division</keyword>
<dbReference type="PANTHER" id="PTHR14222:SF2">
    <property type="entry name" value="CONDENSIN COMPLEX SUBUNIT 1"/>
    <property type="match status" value="1"/>
</dbReference>
<dbReference type="PANTHER" id="PTHR14222">
    <property type="entry name" value="CONDENSIN"/>
    <property type="match status" value="1"/>
</dbReference>
<evidence type="ECO:0000256" key="2">
    <source>
        <dbReference type="ARBA" id="ARBA00022618"/>
    </source>
</evidence>
<dbReference type="Gene3D" id="1.25.10.10">
    <property type="entry name" value="Leucine-rich Repeat Variant"/>
    <property type="match status" value="1"/>
</dbReference>
<reference evidence="9 10" key="1">
    <citation type="journal article" date="2020" name="IScience">
        <title>Genome Sequencing of the Endangered Kingdonia uniflora (Circaeasteraceae, Ranunculales) Reveals Potential Mechanisms of Evolutionary Specialization.</title>
        <authorList>
            <person name="Sun Y."/>
            <person name="Deng T."/>
            <person name="Zhang A."/>
            <person name="Moore M.J."/>
            <person name="Landis J.B."/>
            <person name="Lin N."/>
            <person name="Zhang H."/>
            <person name="Zhang X."/>
            <person name="Huang J."/>
            <person name="Zhang X."/>
            <person name="Sun H."/>
            <person name="Wang H."/>
        </authorList>
    </citation>
    <scope>NUCLEOTIDE SEQUENCE [LARGE SCALE GENOMIC DNA]</scope>
    <source>
        <strain evidence="9">TB1705</strain>
        <tissue evidence="9">Leaf</tissue>
    </source>
</reference>
<dbReference type="GO" id="GO:0042393">
    <property type="term" value="F:histone binding"/>
    <property type="evidence" value="ECO:0007669"/>
    <property type="project" value="TreeGrafter"/>
</dbReference>
<accession>A0A7J7MIC0</accession>
<evidence type="ECO:0000259" key="8">
    <source>
        <dbReference type="Pfam" id="PF12717"/>
    </source>
</evidence>
<gene>
    <name evidence="9" type="ORF">GIB67_010940</name>
</gene>
<organism evidence="9 10">
    <name type="scientific">Kingdonia uniflora</name>
    <dbReference type="NCBI Taxonomy" id="39325"/>
    <lineage>
        <taxon>Eukaryota</taxon>
        <taxon>Viridiplantae</taxon>
        <taxon>Streptophyta</taxon>
        <taxon>Embryophyta</taxon>
        <taxon>Tracheophyta</taxon>
        <taxon>Spermatophyta</taxon>
        <taxon>Magnoliopsida</taxon>
        <taxon>Ranunculales</taxon>
        <taxon>Circaeasteraceae</taxon>
        <taxon>Kingdonia</taxon>
    </lineage>
</organism>
<protein>
    <recommendedName>
        <fullName evidence="8">Condensin complex subunit 1 C-terminal domain-containing protein</fullName>
    </recommendedName>
</protein>
<dbReference type="EMBL" id="JACGCM010001483">
    <property type="protein sequence ID" value="KAF6154607.1"/>
    <property type="molecule type" value="Genomic_DNA"/>
</dbReference>
<dbReference type="InterPro" id="IPR026971">
    <property type="entry name" value="CND1/NCAPD3"/>
</dbReference>
<keyword evidence="3" id="KW-0498">Mitosis</keyword>
<name>A0A7J7MIC0_9MAGN</name>